<comment type="subcellular location">
    <subcellularLocation>
        <location evidence="1">Cell membrane</location>
        <topology evidence="1">Peripheral membrane protein</topology>
    </subcellularLocation>
</comment>
<evidence type="ECO:0000256" key="2">
    <source>
        <dbReference type="ARBA" id="ARBA00010488"/>
    </source>
</evidence>
<sequence>MDEFIRYYKKILMKILLFPLRVFPIKKNRVFLHNDLAYNYSCNPKYIAECLLDKYSGSFDIIFSVKHPERYIHLSTRGITVVRFNSFCYFFYALTSKVFLTNSGGFSYLPLRKETCVINTHHGGGAYKKMGRYMYNDSWLFKKDLLLSAKATTIFLSTCKKFTEIASDSLLLPTDIFWEIGMPRNDMLVHRDEQRYQAIRQRLGLKDNEKLVLYAPTYRKPNDNYFKESIAVSYGIDCERVCTALNKRFGGDWKFGFRLHPCIVNRNDIPKGNVIDLSDYEEMQELLLAADVMINDFSSSMWDYLLTGKPSFLFATDLEHYVKTTEVYTPVSEWPFPKSTNNDELEKNILEFDDSAYKAACERHYKQLGGCESGMASQLVCNFIKEKCFYG</sequence>
<dbReference type="EMBL" id="JANFYT010000001">
    <property type="protein sequence ID" value="MCQ4812973.1"/>
    <property type="molecule type" value="Genomic_DNA"/>
</dbReference>
<evidence type="ECO:0000256" key="1">
    <source>
        <dbReference type="ARBA" id="ARBA00004202"/>
    </source>
</evidence>
<evidence type="ECO:0000256" key="5">
    <source>
        <dbReference type="ARBA" id="ARBA00022944"/>
    </source>
</evidence>
<dbReference type="AlphaFoldDB" id="A0AAW5K338"/>
<dbReference type="PANTHER" id="PTHR37316:SF3">
    <property type="entry name" value="TEICHOIC ACID GLYCEROL-PHOSPHATE TRANSFERASE"/>
    <property type="match status" value="1"/>
</dbReference>
<evidence type="ECO:0000313" key="8">
    <source>
        <dbReference type="Proteomes" id="UP001205919"/>
    </source>
</evidence>
<proteinExistence type="inferred from homology"/>
<dbReference type="PANTHER" id="PTHR37316">
    <property type="entry name" value="TEICHOIC ACID GLYCEROL-PHOSPHATE PRIMASE"/>
    <property type="match status" value="1"/>
</dbReference>
<dbReference type="InterPro" id="IPR043149">
    <property type="entry name" value="TagF_N"/>
</dbReference>
<dbReference type="GO" id="GO:0005886">
    <property type="term" value="C:plasma membrane"/>
    <property type="evidence" value="ECO:0007669"/>
    <property type="project" value="UniProtKB-SubCell"/>
</dbReference>
<evidence type="ECO:0000313" key="7">
    <source>
        <dbReference type="EMBL" id="MCQ4812973.1"/>
    </source>
</evidence>
<accession>A0AAW5K338</accession>
<dbReference type="Gene3D" id="3.40.50.11820">
    <property type="match status" value="1"/>
</dbReference>
<keyword evidence="3" id="KW-1003">Cell membrane</keyword>
<name>A0AAW5K338_9BACT</name>
<protein>
    <submittedName>
        <fullName evidence="7">CDP-glycerol glycerophosphotransferase family protein</fullName>
    </submittedName>
</protein>
<comment type="caution">
    <text evidence="7">The sequence shown here is derived from an EMBL/GenBank/DDBJ whole genome shotgun (WGS) entry which is preliminary data.</text>
</comment>
<keyword evidence="5" id="KW-0777">Teichoic acid biosynthesis</keyword>
<evidence type="ECO:0000256" key="3">
    <source>
        <dbReference type="ARBA" id="ARBA00022475"/>
    </source>
</evidence>
<dbReference type="RefSeq" id="WP_256181171.1">
    <property type="nucleotide sequence ID" value="NZ_JANFYT010000001.1"/>
</dbReference>
<comment type="similarity">
    <text evidence="2">Belongs to the CDP-glycerol glycerophosphotransferase family.</text>
</comment>
<dbReference type="SUPFAM" id="SSF53756">
    <property type="entry name" value="UDP-Glycosyltransferase/glycogen phosphorylase"/>
    <property type="match status" value="1"/>
</dbReference>
<dbReference type="Pfam" id="PF04464">
    <property type="entry name" value="Glyphos_transf"/>
    <property type="match status" value="1"/>
</dbReference>
<gene>
    <name evidence="7" type="ORF">NE630_00885</name>
</gene>
<keyword evidence="4" id="KW-0808">Transferase</keyword>
<evidence type="ECO:0000256" key="6">
    <source>
        <dbReference type="ARBA" id="ARBA00023136"/>
    </source>
</evidence>
<dbReference type="InterPro" id="IPR043148">
    <property type="entry name" value="TagF_C"/>
</dbReference>
<evidence type="ECO:0000256" key="4">
    <source>
        <dbReference type="ARBA" id="ARBA00022679"/>
    </source>
</evidence>
<dbReference type="InterPro" id="IPR051612">
    <property type="entry name" value="Teichoic_Acid_Biosynth"/>
</dbReference>
<organism evidence="7 8">
    <name type="scientific">Cloacibacillus evryensis</name>
    <dbReference type="NCBI Taxonomy" id="508460"/>
    <lineage>
        <taxon>Bacteria</taxon>
        <taxon>Thermotogati</taxon>
        <taxon>Synergistota</taxon>
        <taxon>Synergistia</taxon>
        <taxon>Synergistales</taxon>
        <taxon>Synergistaceae</taxon>
        <taxon>Cloacibacillus</taxon>
    </lineage>
</organism>
<reference evidence="7 8" key="1">
    <citation type="submission" date="2022-06" db="EMBL/GenBank/DDBJ databases">
        <title>Isolation of gut microbiota from human fecal samples.</title>
        <authorList>
            <person name="Pamer E.G."/>
            <person name="Barat B."/>
            <person name="Waligurski E."/>
            <person name="Medina S."/>
            <person name="Paddock L."/>
            <person name="Mostad J."/>
        </authorList>
    </citation>
    <scope>NUCLEOTIDE SEQUENCE [LARGE SCALE GENOMIC DNA]</scope>
    <source>
        <strain evidence="7 8">DFI.9.90</strain>
    </source>
</reference>
<dbReference type="InterPro" id="IPR007554">
    <property type="entry name" value="Glycerophosphate_synth"/>
</dbReference>
<dbReference type="Gene3D" id="3.40.50.12580">
    <property type="match status" value="1"/>
</dbReference>
<dbReference type="Proteomes" id="UP001205919">
    <property type="component" value="Unassembled WGS sequence"/>
</dbReference>
<keyword evidence="6" id="KW-0472">Membrane</keyword>
<dbReference type="GO" id="GO:0019350">
    <property type="term" value="P:teichoic acid biosynthetic process"/>
    <property type="evidence" value="ECO:0007669"/>
    <property type="project" value="UniProtKB-KW"/>
</dbReference>
<keyword evidence="8" id="KW-1185">Reference proteome</keyword>
<dbReference type="GO" id="GO:0047355">
    <property type="term" value="F:CDP-glycerol glycerophosphotransferase activity"/>
    <property type="evidence" value="ECO:0007669"/>
    <property type="project" value="InterPro"/>
</dbReference>